<dbReference type="GO" id="GO:0005634">
    <property type="term" value="C:nucleus"/>
    <property type="evidence" value="ECO:0007669"/>
    <property type="project" value="UniProtKB-SubCell"/>
</dbReference>
<dbReference type="GeneID" id="112054136"/>
<dbReference type="GO" id="GO:0006303">
    <property type="term" value="P:double-strand break repair via nonhomologous end joining"/>
    <property type="evidence" value="ECO:0007669"/>
    <property type="project" value="UniProtKB-ARBA"/>
</dbReference>
<keyword evidence="5" id="KW-1185">Reference proteome</keyword>
<name>A0A6J1NXV5_BICAN</name>
<proteinExistence type="predicted"/>
<gene>
    <name evidence="6" type="primary">LOC112054136</name>
</gene>
<keyword evidence="3" id="KW-0234">DNA repair</keyword>
<evidence type="ECO:0000313" key="6">
    <source>
        <dbReference type="RefSeq" id="XP_023949568.2"/>
    </source>
</evidence>
<dbReference type="AlphaFoldDB" id="A0A6J1NXV5"/>
<dbReference type="InterPro" id="IPR038051">
    <property type="entry name" value="XRCC4-like_N_sf"/>
</dbReference>
<dbReference type="OrthoDB" id="2155935at2759"/>
<comment type="subcellular location">
    <subcellularLocation>
        <location evidence="1">Nucleus</location>
    </subcellularLocation>
</comment>
<accession>A0A6J1NXV5</accession>
<dbReference type="Proteomes" id="UP001652582">
    <property type="component" value="Chromosome 12"/>
</dbReference>
<sequence>MWKELQKSPAFFLLLVKGLRSHILITDYVRIWEVYYTEDEFITSFKENNHLLEMDKNELLEKGFEMLEDLTKVKSIKISIDEQVLTVSMTRLLMPLRLNLVLKEGSKELFFNKITQPALKTIQDLRSSQDELRRMLFTKDDEIEEYKSFGGKIRYTAIAPYNDAAHMKKHCLYKDNYGDSEISPDVLVKTVDLPKENPKIKEEIIETKISAKLEPVSQEMNLLSVTSQSNTVKKEKIKTESQPARKRKLNL</sequence>
<dbReference type="Gene3D" id="2.170.210.10">
    <property type="entry name" value="DNA double-strand break repair and VJ recombination XRCC4, N-terminal"/>
    <property type="match status" value="1"/>
</dbReference>
<evidence type="ECO:0000256" key="4">
    <source>
        <dbReference type="ARBA" id="ARBA00023242"/>
    </source>
</evidence>
<evidence type="ECO:0000313" key="5">
    <source>
        <dbReference type="Proteomes" id="UP001652582"/>
    </source>
</evidence>
<evidence type="ECO:0000256" key="3">
    <source>
        <dbReference type="ARBA" id="ARBA00023204"/>
    </source>
</evidence>
<keyword evidence="2" id="KW-0227">DNA damage</keyword>
<reference evidence="6" key="1">
    <citation type="submission" date="2025-08" db="UniProtKB">
        <authorList>
            <consortium name="RefSeq"/>
        </authorList>
    </citation>
    <scope>IDENTIFICATION</scope>
</reference>
<organism evidence="5 6">
    <name type="scientific">Bicyclus anynana</name>
    <name type="common">Squinting bush brown butterfly</name>
    <dbReference type="NCBI Taxonomy" id="110368"/>
    <lineage>
        <taxon>Eukaryota</taxon>
        <taxon>Metazoa</taxon>
        <taxon>Ecdysozoa</taxon>
        <taxon>Arthropoda</taxon>
        <taxon>Hexapoda</taxon>
        <taxon>Insecta</taxon>
        <taxon>Pterygota</taxon>
        <taxon>Neoptera</taxon>
        <taxon>Endopterygota</taxon>
        <taxon>Lepidoptera</taxon>
        <taxon>Glossata</taxon>
        <taxon>Ditrysia</taxon>
        <taxon>Papilionoidea</taxon>
        <taxon>Nymphalidae</taxon>
        <taxon>Satyrinae</taxon>
        <taxon>Satyrini</taxon>
        <taxon>Mycalesina</taxon>
        <taxon>Bicyclus</taxon>
    </lineage>
</organism>
<evidence type="ECO:0000256" key="2">
    <source>
        <dbReference type="ARBA" id="ARBA00022763"/>
    </source>
</evidence>
<protein>
    <submittedName>
        <fullName evidence="6">Uncharacterized protein LOC112054136 isoform X2</fullName>
    </submittedName>
</protein>
<dbReference type="RefSeq" id="XP_023949568.2">
    <property type="nucleotide sequence ID" value="XM_024093800.2"/>
</dbReference>
<evidence type="ECO:0000256" key="1">
    <source>
        <dbReference type="ARBA" id="ARBA00004123"/>
    </source>
</evidence>
<dbReference type="CDD" id="cd22285">
    <property type="entry name" value="HD_XLF_N"/>
    <property type="match status" value="1"/>
</dbReference>
<keyword evidence="4" id="KW-0539">Nucleus</keyword>